<name>A0ABU2ZXH7_9GAMM</name>
<reference evidence="5 6" key="1">
    <citation type="submission" date="2023-09" db="EMBL/GenBank/DDBJ databases">
        <authorList>
            <person name="Rey-Velasco X."/>
        </authorList>
    </citation>
    <scope>NUCLEOTIDE SEQUENCE [LARGE SCALE GENOMIC DNA]</scope>
    <source>
        <strain evidence="5 6">W431</strain>
    </source>
</reference>
<evidence type="ECO:0000256" key="2">
    <source>
        <dbReference type="ARBA" id="ARBA00022679"/>
    </source>
</evidence>
<feature type="domain" description="Chorismate-utilising enzyme C-terminal" evidence="3">
    <location>
        <begin position="202"/>
        <end position="459"/>
    </location>
</feature>
<dbReference type="InterPro" id="IPR006805">
    <property type="entry name" value="Anth_synth_I_N"/>
</dbReference>
<dbReference type="PANTHER" id="PTHR11236:SF50">
    <property type="entry name" value="AMINODEOXYCHORISMATE SYNTHASE COMPONENT 1"/>
    <property type="match status" value="1"/>
</dbReference>
<comment type="caution">
    <text evidence="5">The sequence shown here is derived from an EMBL/GenBank/DDBJ whole genome shotgun (WGS) entry which is preliminary data.</text>
</comment>
<gene>
    <name evidence="5" type="primary">pabB</name>
    <name evidence="5" type="ORF">RM573_03310</name>
</gene>
<dbReference type="InterPro" id="IPR005801">
    <property type="entry name" value="ADC_synthase"/>
</dbReference>
<dbReference type="InterPro" id="IPR005802">
    <property type="entry name" value="ADC_synth_comp_1"/>
</dbReference>
<dbReference type="GO" id="GO:0046820">
    <property type="term" value="F:4-amino-4-deoxychorismate synthase activity"/>
    <property type="evidence" value="ECO:0007669"/>
    <property type="project" value="UniProtKB-EC"/>
</dbReference>
<dbReference type="RefSeq" id="WP_311577173.1">
    <property type="nucleotide sequence ID" value="NZ_JAVRIF010000001.1"/>
</dbReference>
<evidence type="ECO:0000313" key="5">
    <source>
        <dbReference type="EMBL" id="MDT0602614.1"/>
    </source>
</evidence>
<dbReference type="PRINTS" id="PR00095">
    <property type="entry name" value="ANTSNTHASEI"/>
</dbReference>
<evidence type="ECO:0000259" key="4">
    <source>
        <dbReference type="Pfam" id="PF04715"/>
    </source>
</evidence>
<dbReference type="Gene3D" id="3.60.120.10">
    <property type="entry name" value="Anthranilate synthase"/>
    <property type="match status" value="1"/>
</dbReference>
<dbReference type="EMBL" id="JAVRIF010000001">
    <property type="protein sequence ID" value="MDT0602614.1"/>
    <property type="molecule type" value="Genomic_DNA"/>
</dbReference>
<keyword evidence="5" id="KW-0032">Aminotransferase</keyword>
<feature type="domain" description="Anthranilate synthase component I N-terminal" evidence="4">
    <location>
        <begin position="19"/>
        <end position="161"/>
    </location>
</feature>
<dbReference type="InterPro" id="IPR019999">
    <property type="entry name" value="Anth_synth_I-like"/>
</dbReference>
<evidence type="ECO:0000313" key="6">
    <source>
        <dbReference type="Proteomes" id="UP001266357"/>
    </source>
</evidence>
<dbReference type="NCBIfam" id="TIGR00553">
    <property type="entry name" value="pabB"/>
    <property type="match status" value="1"/>
</dbReference>
<accession>A0ABU2ZXH7</accession>
<dbReference type="SUPFAM" id="SSF56322">
    <property type="entry name" value="ADC synthase"/>
    <property type="match status" value="1"/>
</dbReference>
<protein>
    <recommendedName>
        <fullName evidence="1">aminodeoxychorismate synthase</fullName>
        <ecNumber evidence="1">2.6.1.85</ecNumber>
    </recommendedName>
</protein>
<proteinExistence type="predicted"/>
<dbReference type="Proteomes" id="UP001266357">
    <property type="component" value="Unassembled WGS sequence"/>
</dbReference>
<dbReference type="Pfam" id="PF00425">
    <property type="entry name" value="Chorismate_bind"/>
    <property type="match status" value="1"/>
</dbReference>
<organism evidence="5 6">
    <name type="scientific">Thalassotalea castellviae</name>
    <dbReference type="NCBI Taxonomy" id="3075612"/>
    <lineage>
        <taxon>Bacteria</taxon>
        <taxon>Pseudomonadati</taxon>
        <taxon>Pseudomonadota</taxon>
        <taxon>Gammaproteobacteria</taxon>
        <taxon>Alteromonadales</taxon>
        <taxon>Colwelliaceae</taxon>
        <taxon>Thalassotalea</taxon>
    </lineage>
</organism>
<dbReference type="InterPro" id="IPR015890">
    <property type="entry name" value="Chorismate_C"/>
</dbReference>
<evidence type="ECO:0000256" key="1">
    <source>
        <dbReference type="ARBA" id="ARBA00013139"/>
    </source>
</evidence>
<keyword evidence="6" id="KW-1185">Reference proteome</keyword>
<dbReference type="PANTHER" id="PTHR11236">
    <property type="entry name" value="AMINOBENZOATE/ANTHRANILATE SYNTHASE"/>
    <property type="match status" value="1"/>
</dbReference>
<sequence length="470" mass="53422">MLLNNNAVIKAKPLHFSHQLQPEALFEHFAHQPWAMWLDSCQSEHVDSRYDIIVWQPEITLTTTGKNTCVDYLSEKRSENSLDDPLTILQRVQQAFYQNIEIQASELPFMTGAVGHFSYDLSRRFEQIPSQADQDIHLPEMAVGIYSHAIIYDNKKQQYWLIADENQLDEIENHLNKMIREGIAFPLEPFKLLQTWQANMSAQQYQEKFTKIQQYLLSGDCYQINLTQRFSSHYQGEEFQAYKELRNANQAPFSAFICLADYRILSISPERFLQVNHNKVQSKPIKGTKPRSLDSAQDNELAKALQHSEKDKAENLMIVDLLRNDISKVCVPGSVKVPTLFAVESFPAVHHLVSTVVGELENQFDATDLLRGSFPGGSITGAPKISAMEIIDELEPQRRSIYCGSIGYISACGNMDTSITIRTLICDKTREQNTIHCWAGGGIVADSNVDAEYQETYDKVNKILPVLAKL</sequence>
<dbReference type="Pfam" id="PF04715">
    <property type="entry name" value="Anth_synt_I_N"/>
    <property type="match status" value="1"/>
</dbReference>
<dbReference type="EC" id="2.6.1.85" evidence="1"/>
<keyword evidence="2 5" id="KW-0808">Transferase</keyword>
<evidence type="ECO:0000259" key="3">
    <source>
        <dbReference type="Pfam" id="PF00425"/>
    </source>
</evidence>